<dbReference type="HAMAP" id="MF_00421">
    <property type="entry name" value="PurQ"/>
    <property type="match status" value="1"/>
</dbReference>
<keyword evidence="1 8" id="KW-0963">Cytoplasm</keyword>
<evidence type="ECO:0000256" key="2">
    <source>
        <dbReference type="ARBA" id="ARBA00022598"/>
    </source>
</evidence>
<evidence type="ECO:0000256" key="7">
    <source>
        <dbReference type="ARBA" id="ARBA00022962"/>
    </source>
</evidence>
<proteinExistence type="inferred from homology"/>
<dbReference type="CDD" id="cd01740">
    <property type="entry name" value="GATase1_FGAR_AT"/>
    <property type="match status" value="1"/>
</dbReference>
<evidence type="ECO:0000256" key="3">
    <source>
        <dbReference type="ARBA" id="ARBA00022741"/>
    </source>
</evidence>
<dbReference type="Proteomes" id="UP000322294">
    <property type="component" value="Unassembled WGS sequence"/>
</dbReference>
<dbReference type="GO" id="GO:0004359">
    <property type="term" value="F:glutaminase activity"/>
    <property type="evidence" value="ECO:0007669"/>
    <property type="project" value="UniProtKB-EC"/>
</dbReference>
<feature type="active site" description="Nucleophile" evidence="8">
    <location>
        <position position="87"/>
    </location>
</feature>
<keyword evidence="4 8" id="KW-0658">Purine biosynthesis</keyword>
<evidence type="ECO:0000256" key="6">
    <source>
        <dbReference type="ARBA" id="ARBA00022840"/>
    </source>
</evidence>
<dbReference type="EMBL" id="VNHO01000003">
    <property type="protein sequence ID" value="TYP58516.1"/>
    <property type="molecule type" value="Genomic_DNA"/>
</dbReference>
<protein>
    <recommendedName>
        <fullName evidence="8">Phosphoribosylformylglycinamidine synthase subunit PurQ</fullName>
        <shortName evidence="8">FGAM synthase</shortName>
        <ecNumber evidence="8">6.3.5.3</ecNumber>
    </recommendedName>
    <alternativeName>
        <fullName evidence="8">Formylglycinamide ribonucleotide amidotransferase subunit I</fullName>
        <shortName evidence="8">FGAR amidotransferase I</shortName>
        <shortName evidence="8">FGAR-AT I</shortName>
    </alternativeName>
    <alternativeName>
        <fullName evidence="8">Glutaminase PurQ</fullName>
        <ecNumber evidence="8">3.5.1.2</ecNumber>
    </alternativeName>
    <alternativeName>
        <fullName evidence="8">Phosphoribosylformylglycinamidine synthase subunit I</fullName>
    </alternativeName>
</protein>
<evidence type="ECO:0000313" key="9">
    <source>
        <dbReference type="EMBL" id="TYP58516.1"/>
    </source>
</evidence>
<dbReference type="SMART" id="SM01211">
    <property type="entry name" value="GATase_5"/>
    <property type="match status" value="1"/>
</dbReference>
<evidence type="ECO:0000256" key="5">
    <source>
        <dbReference type="ARBA" id="ARBA00022801"/>
    </source>
</evidence>
<evidence type="ECO:0000256" key="1">
    <source>
        <dbReference type="ARBA" id="ARBA00022490"/>
    </source>
</evidence>
<keyword evidence="2 8" id="KW-0436">Ligase</keyword>
<dbReference type="UniPathway" id="UPA00074">
    <property type="reaction ID" value="UER00128"/>
</dbReference>
<feature type="active site" evidence="8">
    <location>
        <position position="206"/>
    </location>
</feature>
<accession>A0A5S5AZW8</accession>
<name>A0A5S5AZW8_9FIRM</name>
<dbReference type="RefSeq" id="WP_148866075.1">
    <property type="nucleotide sequence ID" value="NZ_VNHO01000003.1"/>
</dbReference>
<organism evidence="9 10">
    <name type="scientific">Thermosediminibacter litoriperuensis</name>
    <dbReference type="NCBI Taxonomy" id="291989"/>
    <lineage>
        <taxon>Bacteria</taxon>
        <taxon>Bacillati</taxon>
        <taxon>Bacillota</taxon>
        <taxon>Clostridia</taxon>
        <taxon>Thermosediminibacterales</taxon>
        <taxon>Thermosediminibacteraceae</taxon>
        <taxon>Thermosediminibacter</taxon>
    </lineage>
</organism>
<dbReference type="EC" id="3.5.1.2" evidence="8"/>
<dbReference type="PIRSF" id="PIRSF001586">
    <property type="entry name" value="FGAM_synth_I"/>
    <property type="match status" value="1"/>
</dbReference>
<reference evidence="9 10" key="1">
    <citation type="submission" date="2019-07" db="EMBL/GenBank/DDBJ databases">
        <title>Genomic Encyclopedia of Type Strains, Phase I: the one thousand microbial genomes (KMG-I) project.</title>
        <authorList>
            <person name="Kyrpides N."/>
        </authorList>
    </citation>
    <scope>NUCLEOTIDE SEQUENCE [LARGE SCALE GENOMIC DNA]</scope>
    <source>
        <strain evidence="9 10">DSM 16647</strain>
    </source>
</reference>
<dbReference type="OrthoDB" id="9804441at2"/>
<gene>
    <name evidence="8" type="primary">purQ</name>
    <name evidence="9" type="ORF">LZ11_00361</name>
</gene>
<dbReference type="GO" id="GO:0005737">
    <property type="term" value="C:cytoplasm"/>
    <property type="evidence" value="ECO:0007669"/>
    <property type="project" value="UniProtKB-SubCell"/>
</dbReference>
<comment type="pathway">
    <text evidence="8">Purine metabolism; IMP biosynthesis via de novo pathway; 5-amino-1-(5-phospho-D-ribosyl)imidazole from N(2)-formyl-N(1)-(5-phospho-D-ribosyl)glycinamide: step 1/2.</text>
</comment>
<evidence type="ECO:0000256" key="8">
    <source>
        <dbReference type="HAMAP-Rule" id="MF_00421"/>
    </source>
</evidence>
<dbReference type="GO" id="GO:0004642">
    <property type="term" value="F:phosphoribosylformylglycinamidine synthase activity"/>
    <property type="evidence" value="ECO:0007669"/>
    <property type="project" value="UniProtKB-UniRule"/>
</dbReference>
<comment type="function">
    <text evidence="8">Part of the phosphoribosylformylglycinamidine synthase complex involved in the purines biosynthetic pathway. Catalyzes the ATP-dependent conversion of formylglycinamide ribonucleotide (FGAR) and glutamine to yield formylglycinamidine ribonucleotide (FGAM) and glutamate. The FGAM synthase complex is composed of three subunits. PurQ produces an ammonia molecule by converting glutamine to glutamate. PurL transfers the ammonia molecule to FGAR to form FGAM in an ATP-dependent manner. PurS interacts with PurQ and PurL and is thought to assist in the transfer of the ammonia molecule from PurQ to PurL.</text>
</comment>
<dbReference type="InterPro" id="IPR010075">
    <property type="entry name" value="PRibForGlyAmidine_synth_PurQ"/>
</dbReference>
<dbReference type="Gene3D" id="3.40.50.880">
    <property type="match status" value="1"/>
</dbReference>
<dbReference type="EC" id="6.3.5.3" evidence="8"/>
<comment type="catalytic activity">
    <reaction evidence="8">
        <text>L-glutamine + H2O = L-glutamate + NH4(+)</text>
        <dbReference type="Rhea" id="RHEA:15889"/>
        <dbReference type="ChEBI" id="CHEBI:15377"/>
        <dbReference type="ChEBI" id="CHEBI:28938"/>
        <dbReference type="ChEBI" id="CHEBI:29985"/>
        <dbReference type="ChEBI" id="CHEBI:58359"/>
        <dbReference type="EC" id="3.5.1.2"/>
    </reaction>
</comment>
<keyword evidence="3 8" id="KW-0547">Nucleotide-binding</keyword>
<evidence type="ECO:0000256" key="4">
    <source>
        <dbReference type="ARBA" id="ARBA00022755"/>
    </source>
</evidence>
<keyword evidence="6 8" id="KW-0067">ATP-binding</keyword>
<keyword evidence="5 8" id="KW-0378">Hydrolase</keyword>
<dbReference type="GO" id="GO:0006189">
    <property type="term" value="P:'de novo' IMP biosynthetic process"/>
    <property type="evidence" value="ECO:0007669"/>
    <property type="project" value="UniProtKB-UniRule"/>
</dbReference>
<evidence type="ECO:0000313" key="10">
    <source>
        <dbReference type="Proteomes" id="UP000322294"/>
    </source>
</evidence>
<keyword evidence="7 8" id="KW-0315">Glutamine amidotransferase</keyword>
<dbReference type="SUPFAM" id="SSF52317">
    <property type="entry name" value="Class I glutamine amidotransferase-like"/>
    <property type="match status" value="1"/>
</dbReference>
<comment type="caution">
    <text evidence="9">The sequence shown here is derived from an EMBL/GenBank/DDBJ whole genome shotgun (WGS) entry which is preliminary data.</text>
</comment>
<comment type="catalytic activity">
    <reaction evidence="8">
        <text>N(2)-formyl-N(1)-(5-phospho-beta-D-ribosyl)glycinamide + L-glutamine + ATP + H2O = 2-formamido-N(1)-(5-O-phospho-beta-D-ribosyl)acetamidine + L-glutamate + ADP + phosphate + H(+)</text>
        <dbReference type="Rhea" id="RHEA:17129"/>
        <dbReference type="ChEBI" id="CHEBI:15377"/>
        <dbReference type="ChEBI" id="CHEBI:15378"/>
        <dbReference type="ChEBI" id="CHEBI:29985"/>
        <dbReference type="ChEBI" id="CHEBI:30616"/>
        <dbReference type="ChEBI" id="CHEBI:43474"/>
        <dbReference type="ChEBI" id="CHEBI:58359"/>
        <dbReference type="ChEBI" id="CHEBI:147286"/>
        <dbReference type="ChEBI" id="CHEBI:147287"/>
        <dbReference type="ChEBI" id="CHEBI:456216"/>
        <dbReference type="EC" id="6.3.5.3"/>
    </reaction>
</comment>
<dbReference type="AlphaFoldDB" id="A0A5S5AZW8"/>
<sequence length="239" mass="26601">MKCAVIVFPGSNCDIDCYHVWRNVLGQPAEYVFHKDRFSPDDFDLIILPGGFSYGDYLRVGAIARFSPAMASVYRAAEKGKLILGICNGFQILLESGLLPGAMMRNEDLKFHCHDVYLKVGTVDTPFTNLYRRGEVVRMPIAHGEGNYYAGRETIERLKAEGRIAFYYCDRNGMVTGDANPNGSLENIAGILNEGKNILGMMPHPERCAEEILGNTGGRKLFESILDYFEGRVKSGRQG</sequence>
<dbReference type="InterPro" id="IPR029062">
    <property type="entry name" value="Class_I_gatase-like"/>
</dbReference>
<dbReference type="GO" id="GO:0005524">
    <property type="term" value="F:ATP binding"/>
    <property type="evidence" value="ECO:0007669"/>
    <property type="project" value="UniProtKB-KW"/>
</dbReference>
<dbReference type="PANTHER" id="PTHR47552">
    <property type="entry name" value="PHOSPHORIBOSYLFORMYLGLYCINAMIDINE SYNTHASE SUBUNIT PURQ"/>
    <property type="match status" value="1"/>
</dbReference>
<feature type="active site" evidence="8">
    <location>
        <position position="204"/>
    </location>
</feature>
<comment type="subcellular location">
    <subcellularLocation>
        <location evidence="8">Cytoplasm</location>
    </subcellularLocation>
</comment>
<dbReference type="PROSITE" id="PS51273">
    <property type="entry name" value="GATASE_TYPE_1"/>
    <property type="match status" value="1"/>
</dbReference>
<dbReference type="NCBIfam" id="NF002957">
    <property type="entry name" value="PRK03619.1"/>
    <property type="match status" value="1"/>
</dbReference>
<dbReference type="Pfam" id="PF13507">
    <property type="entry name" value="GATase_5"/>
    <property type="match status" value="1"/>
</dbReference>
<comment type="subunit">
    <text evidence="8">Part of the FGAM synthase complex composed of 1 PurL, 1 PurQ and 2 PurS subunits.</text>
</comment>
<keyword evidence="10" id="KW-1185">Reference proteome</keyword>
<dbReference type="NCBIfam" id="TIGR01737">
    <property type="entry name" value="FGAM_synth_I"/>
    <property type="match status" value="1"/>
</dbReference>
<dbReference type="PANTHER" id="PTHR47552:SF1">
    <property type="entry name" value="PHOSPHORIBOSYLFORMYLGLYCINAMIDINE SYNTHASE SUBUNIT PURQ"/>
    <property type="match status" value="1"/>
</dbReference>